<dbReference type="eggNOG" id="KOG4047">
    <property type="taxonomic scope" value="Eukaryota"/>
</dbReference>
<dbReference type="SUPFAM" id="SSF50729">
    <property type="entry name" value="PH domain-like"/>
    <property type="match status" value="1"/>
</dbReference>
<dbReference type="AlphaFoldDB" id="A7SBN9"/>
<evidence type="ECO:0000313" key="2">
    <source>
        <dbReference type="EMBL" id="EDO38904.1"/>
    </source>
</evidence>
<gene>
    <name evidence="2" type="ORF">NEMVEDRAFT_v1g112354</name>
</gene>
<dbReference type="InterPro" id="IPR002404">
    <property type="entry name" value="IRS_PTB"/>
</dbReference>
<dbReference type="InParanoid" id="A7SBN9"/>
<dbReference type="PhylomeDB" id="A7SBN9"/>
<dbReference type="InterPro" id="IPR050996">
    <property type="entry name" value="Docking_Protein_DOK"/>
</dbReference>
<name>A7SBN9_NEMVE</name>
<feature type="non-terminal residue" evidence="2">
    <location>
        <position position="62"/>
    </location>
</feature>
<organism evidence="2 3">
    <name type="scientific">Nematostella vectensis</name>
    <name type="common">Starlet sea anemone</name>
    <dbReference type="NCBI Taxonomy" id="45351"/>
    <lineage>
        <taxon>Eukaryota</taxon>
        <taxon>Metazoa</taxon>
        <taxon>Cnidaria</taxon>
        <taxon>Anthozoa</taxon>
        <taxon>Hexacorallia</taxon>
        <taxon>Actiniaria</taxon>
        <taxon>Edwardsiidae</taxon>
        <taxon>Nematostella</taxon>
    </lineage>
</organism>
<dbReference type="PANTHER" id="PTHR21258">
    <property type="entry name" value="DOCKING PROTEIN RELATED"/>
    <property type="match status" value="1"/>
</dbReference>
<dbReference type="EMBL" id="DS469617">
    <property type="protein sequence ID" value="EDO38904.1"/>
    <property type="molecule type" value="Genomic_DNA"/>
</dbReference>
<dbReference type="InterPro" id="IPR011993">
    <property type="entry name" value="PH-like_dom_sf"/>
</dbReference>
<evidence type="ECO:0000313" key="3">
    <source>
        <dbReference type="Proteomes" id="UP000001593"/>
    </source>
</evidence>
<dbReference type="SMART" id="SM01244">
    <property type="entry name" value="IRS"/>
    <property type="match status" value="1"/>
</dbReference>
<protein>
    <recommendedName>
        <fullName evidence="1">IRS-type PTB domain-containing protein</fullName>
    </recommendedName>
</protein>
<feature type="domain" description="IRS-type PTB" evidence="1">
    <location>
        <begin position="1"/>
        <end position="59"/>
    </location>
</feature>
<dbReference type="PROSITE" id="PS51064">
    <property type="entry name" value="IRS_PTB"/>
    <property type="match status" value="1"/>
</dbReference>
<dbReference type="Gene3D" id="2.30.29.30">
    <property type="entry name" value="Pleckstrin-homology domain (PH domain)/Phosphotyrosine-binding domain (PTB)"/>
    <property type="match status" value="1"/>
</dbReference>
<dbReference type="PANTHER" id="PTHR21258:SF62">
    <property type="entry name" value="INSULIN RECEPTOR SUBSTRATE 1"/>
    <property type="match status" value="1"/>
</dbReference>
<dbReference type="HOGENOM" id="CLU_2910804_0_0_1"/>
<sequence length="62" mass="6998">WPFTCLRRYMSNKGKFTIEAGRRAPTGEGKFSFLTSQHDEIYKVLDTVIKSRASRGGSSTPE</sequence>
<proteinExistence type="predicted"/>
<evidence type="ECO:0000259" key="1">
    <source>
        <dbReference type="PROSITE" id="PS51064"/>
    </source>
</evidence>
<dbReference type="Proteomes" id="UP000001593">
    <property type="component" value="Unassembled WGS sequence"/>
</dbReference>
<keyword evidence="3" id="KW-1185">Reference proteome</keyword>
<dbReference type="Pfam" id="PF02174">
    <property type="entry name" value="IRS"/>
    <property type="match status" value="1"/>
</dbReference>
<feature type="non-terminal residue" evidence="2">
    <location>
        <position position="1"/>
    </location>
</feature>
<accession>A7SBN9</accession>
<reference evidence="2 3" key="1">
    <citation type="journal article" date="2007" name="Science">
        <title>Sea anemone genome reveals ancestral eumetazoan gene repertoire and genomic organization.</title>
        <authorList>
            <person name="Putnam N.H."/>
            <person name="Srivastava M."/>
            <person name="Hellsten U."/>
            <person name="Dirks B."/>
            <person name="Chapman J."/>
            <person name="Salamov A."/>
            <person name="Terry A."/>
            <person name="Shapiro H."/>
            <person name="Lindquist E."/>
            <person name="Kapitonov V.V."/>
            <person name="Jurka J."/>
            <person name="Genikhovich G."/>
            <person name="Grigoriev I.V."/>
            <person name="Lucas S.M."/>
            <person name="Steele R.E."/>
            <person name="Finnerty J.R."/>
            <person name="Technau U."/>
            <person name="Martindale M.Q."/>
            <person name="Rokhsar D.S."/>
        </authorList>
    </citation>
    <scope>NUCLEOTIDE SEQUENCE [LARGE SCALE GENOMIC DNA]</scope>
    <source>
        <strain evidence="3">CH2 X CH6</strain>
    </source>
</reference>
<dbReference type="STRING" id="45351.A7SBN9"/>